<keyword evidence="2" id="KW-1185">Reference proteome</keyword>
<accession>A0ACC5XES9</accession>
<dbReference type="Proteomes" id="UP000829447">
    <property type="component" value="Linkage Group LG19"/>
</dbReference>
<proteinExistence type="predicted"/>
<reference evidence="1 2" key="1">
    <citation type="journal article" date="2022" name="bioRxiv">
        <title>An ancient truncated duplication of the anti-Mullerian hormone receptor type 2 gene is a potential conserved master sex determinant in the Pangasiidae catfish family.</title>
        <authorList>
            <person name="Wen M."/>
            <person name="Pan Q."/>
            <person name="Jouanno E."/>
            <person name="Montfort J."/>
            <person name="Zahm M."/>
            <person name="Cabau C."/>
            <person name="Klopp C."/>
            <person name="Iampietro C."/>
            <person name="Roques C."/>
            <person name="Bouchez O."/>
            <person name="Castinel A."/>
            <person name="Donnadieu C."/>
            <person name="Parrinello H."/>
            <person name="Poncet C."/>
            <person name="Belmonte E."/>
            <person name="Gautier V."/>
            <person name="Avarre J.-C."/>
            <person name="Dugue R."/>
            <person name="Gustiano R."/>
            <person name="Ha T.T.T."/>
            <person name="Campet M."/>
            <person name="Sriphairoj K."/>
            <person name="Ribolli J."/>
            <person name="de Almeida F.L."/>
            <person name="Desvignes T."/>
            <person name="Postlethwait J.H."/>
            <person name="Bucao C.F."/>
            <person name="Robinson-Rechavi M."/>
            <person name="Bobe J."/>
            <person name="Herpin A."/>
            <person name="Guiguen Y."/>
        </authorList>
    </citation>
    <scope>NUCLEOTIDE SEQUENCE [LARGE SCALE GENOMIC DNA]</scope>
    <source>
        <strain evidence="1">YG-Dec2019</strain>
    </source>
</reference>
<gene>
    <name evidence="1" type="ORF">PGIGA_G00102060</name>
</gene>
<dbReference type="EMBL" id="CM040472">
    <property type="protein sequence ID" value="MCI4389742.1"/>
    <property type="molecule type" value="Genomic_DNA"/>
</dbReference>
<name>A0ACC5XES9_PANGG</name>
<evidence type="ECO:0000313" key="1">
    <source>
        <dbReference type="EMBL" id="MCI4389742.1"/>
    </source>
</evidence>
<comment type="caution">
    <text evidence="1">The sequence shown here is derived from an EMBL/GenBank/DDBJ whole genome shotgun (WGS) entry which is preliminary data.</text>
</comment>
<sequence>MFTLNTRMRKNLGDLSDFHRDVVVGSSISDKSQNGVKNKQHPVSGGCARTLLTRAVRGERSSRQEGYGHSNNHSVQPCAQRKLLRRLIAQPYQIDRRLTRAPSSDESRRTSRSGPRAPAACVSLHRGGADSPSLGPRARSSLLFFMPPTNDRGGRQCSGFRVASSSRGSAPSPPSPPPISSRRCVESVRAEEFRGARRTVNPPQGCGAEIISRSLWALCLFCSATASSSLRYCR</sequence>
<protein>
    <submittedName>
        <fullName evidence="1">Uncharacterized protein</fullName>
    </submittedName>
</protein>
<evidence type="ECO:0000313" key="2">
    <source>
        <dbReference type="Proteomes" id="UP000829447"/>
    </source>
</evidence>
<organism evidence="1 2">
    <name type="scientific">Pangasianodon gigas</name>
    <name type="common">Mekong giant catfish</name>
    <name type="synonym">Pangasius gigas</name>
    <dbReference type="NCBI Taxonomy" id="30993"/>
    <lineage>
        <taxon>Eukaryota</taxon>
        <taxon>Metazoa</taxon>
        <taxon>Chordata</taxon>
        <taxon>Craniata</taxon>
        <taxon>Vertebrata</taxon>
        <taxon>Euteleostomi</taxon>
        <taxon>Actinopterygii</taxon>
        <taxon>Neopterygii</taxon>
        <taxon>Teleostei</taxon>
        <taxon>Ostariophysi</taxon>
        <taxon>Siluriformes</taxon>
        <taxon>Pangasiidae</taxon>
        <taxon>Pangasianodon</taxon>
    </lineage>
</organism>